<evidence type="ECO:0000313" key="2">
    <source>
        <dbReference type="Proteomes" id="UP000502238"/>
    </source>
</evidence>
<dbReference type="RefSeq" id="YP_010839678.1">
    <property type="nucleotide sequence ID" value="NC_078034.1"/>
</dbReference>
<name>A0A1W5RUL9_9VIRU</name>
<dbReference type="Proteomes" id="UP000502238">
    <property type="component" value="Genome"/>
</dbReference>
<sequence>MEAKAFDYTFHSCTKGGIMKYYDEIDFQLFFGFLEELKDCIIYDHLNKLRELAHGDLDVSDVDGKKTAIQLTPDFQTNQKVMMYFLRYHQLLASLTGMKPKFIRNIHHDFHIFGTLVRGNEMFPYIPDNMRCLLLRSDILKTAVYQVVKGKDPMAALNMANGRQPKGFSYKEQTSSYTFQVIAISYIALKSSTEIPGDECFVPRLVQKSPDVNDDESSGDELNIIV</sequence>
<dbReference type="InterPro" id="IPR049107">
    <property type="entry name" value="ABC_AB"/>
</dbReference>
<evidence type="ECO:0000313" key="1">
    <source>
        <dbReference type="EMBL" id="AQX45477.1"/>
    </source>
</evidence>
<keyword evidence="2" id="KW-1185">Reference proteome</keyword>
<accession>A0A1W5RUL9</accession>
<dbReference type="EMBL" id="KY056661">
    <property type="protein sequence ID" value="AQX45477.1"/>
    <property type="molecule type" value="Genomic_RNA"/>
</dbReference>
<proteinExistence type="predicted"/>
<gene>
    <name evidence="1" type="primary">P5</name>
</gene>
<dbReference type="Pfam" id="PF21707">
    <property type="entry name" value="ABC_AB"/>
    <property type="match status" value="1"/>
</dbReference>
<dbReference type="KEGG" id="vg:80557438"/>
<dbReference type="GeneID" id="80557438"/>
<reference evidence="1 2" key="1">
    <citation type="journal article" date="2017" name="Virus Res.">
        <title>A new, widespread emaravirus discovered in blackberry.</title>
        <authorList>
            <person name="Hassan M."/>
            <person name="Di Bello P.L."/>
            <person name="Keller K.E."/>
            <person name="Martin R.R."/>
            <person name="Sabanadzovic S."/>
            <person name="Tzanetakis I.E."/>
        </authorList>
    </citation>
    <scope>NUCLEOTIDE SEQUENCE [LARGE SCALE GENOMIC DNA]</scope>
    <source>
        <strain evidence="1">Arkansas</strain>
    </source>
</reference>
<protein>
    <submittedName>
        <fullName evidence="1">Uncharacterized protein</fullName>
    </submittedName>
</protein>
<organism evidence="1 2">
    <name type="scientific">blackberry leaf mottle-associated virus</name>
    <dbReference type="NCBI Taxonomy" id="3070201"/>
    <lineage>
        <taxon>Viruses</taxon>
        <taxon>Riboviria</taxon>
        <taxon>Orthornavirae</taxon>
        <taxon>Negarnaviricota</taxon>
        <taxon>Polyploviricotina</taxon>
        <taxon>Bunyaviricetes</taxon>
        <taxon>Elliovirales</taxon>
        <taxon>Fimoviridae</taxon>
        <taxon>Emaravirus</taxon>
        <taxon>Emaravirus rubi</taxon>
    </lineage>
</organism>